<evidence type="ECO:0000313" key="5">
    <source>
        <dbReference type="EMBL" id="RWR80658.1"/>
    </source>
</evidence>
<reference evidence="5 6" key="1">
    <citation type="journal article" date="2019" name="Nat. Plants">
        <title>Stout camphor tree genome fills gaps in understanding of flowering plant genome evolution.</title>
        <authorList>
            <person name="Chaw S.M."/>
            <person name="Liu Y.C."/>
            <person name="Wu Y.W."/>
            <person name="Wang H.Y."/>
            <person name="Lin C.I."/>
            <person name="Wu C.S."/>
            <person name="Ke H.M."/>
            <person name="Chang L.Y."/>
            <person name="Hsu C.Y."/>
            <person name="Yang H.T."/>
            <person name="Sudianto E."/>
            <person name="Hsu M.H."/>
            <person name="Wu K.P."/>
            <person name="Wang L.N."/>
            <person name="Leebens-Mack J.H."/>
            <person name="Tsai I.J."/>
        </authorList>
    </citation>
    <scope>NUCLEOTIDE SEQUENCE [LARGE SCALE GENOMIC DNA]</scope>
    <source>
        <strain evidence="6">cv. Chaw 1501</strain>
        <tissue evidence="5">Young leaves</tissue>
    </source>
</reference>
<dbReference type="PANTHER" id="PTHR31636">
    <property type="entry name" value="OSJNBA0084A10.13 PROTEIN-RELATED"/>
    <property type="match status" value="1"/>
</dbReference>
<dbReference type="OrthoDB" id="666726at2759"/>
<dbReference type="PROSITE" id="PS50985">
    <property type="entry name" value="GRAS"/>
    <property type="match status" value="1"/>
</dbReference>
<evidence type="ECO:0000256" key="4">
    <source>
        <dbReference type="SAM" id="MobiDB-lite"/>
    </source>
</evidence>
<feature type="compositionally biased region" description="Low complexity" evidence="4">
    <location>
        <begin position="90"/>
        <end position="102"/>
    </location>
</feature>
<dbReference type="Pfam" id="PF03514">
    <property type="entry name" value="GRAS"/>
    <property type="match status" value="1"/>
</dbReference>
<sequence>MRVVPFHLQGKGVLDLDVAADFSGLVPAKWKKEGLFGSTEPTSVLEQRRSPSPQTSTSILSTSLGGSSGSTDTAGVAAVSGNPLHQWPPSQDDSSAGAAAAGTDGGRKEAWAPELQPVPTPLEMSSAGGGGGEKCGGGGGGFGMEEWENMLSESSEVSPGNDHSFFRWFMGDVDDPSLKQLLQTGGGGPSEFEGGVPGYCVAEPGLGFEGGVSAPGNVNLSSIAPPLAASTAATDFALNSSNPLSNLKSPFFGGNNNNTPQNPIFSAATSNALPLSLPLSMPQGAFYQQQQQQFEGIDEKPQVFNLQNQQQANPPPPHHHHQNPAFLLPFSYTQQEQQHLLPPQPKRHHPTVIGPSCQFPKTPFADSGQELLLQRPPPQSFVNEHLIPDHLQKRQAKMKVVGSLENANQQALVDQLYKAAELVESGNFGHAREILARLNHQLSHVGKPLQRAAFYFKEALLLLLKTATTPGCNSTLASSASPLDVVFKISAYKVFSEISPFLQFVNFTSNQVLLEALDGFDRIHIIDFDIGIGGQWASFMQELAMRLGGTPTLKITAFASPSSHHPLELNLTQENLTHFANGLNISFQFNVINIDAIDTSTIMSLGASAILNLSDNEAIAVNFPVGSTNLPIPLLLRMVKQVSPKIVVSVDHGCVRSDFPFPQHFLHALQSYSVLFDSLDAVNANLNSEAVYKIERSLLQPRIESVVLGRHQAGEKMLPWRALFNSAGFSPLPFSNFTETQGEYMVRRLQGRGFHVEKRQASLYLYWQSGELCSVSAWRC</sequence>
<name>A0A3S3NJ24_9MAGN</name>
<comment type="caution">
    <text evidence="3">Lacks conserved residue(s) required for the propagation of feature annotation.</text>
</comment>
<feature type="compositionally biased region" description="Low complexity" evidence="4">
    <location>
        <begin position="50"/>
        <end position="71"/>
    </location>
</feature>
<proteinExistence type="inferred from homology"/>
<comment type="similarity">
    <text evidence="3">Belongs to the GRAS family.</text>
</comment>
<dbReference type="EMBL" id="QPKB01000003">
    <property type="protein sequence ID" value="RWR80658.1"/>
    <property type="molecule type" value="Genomic_DNA"/>
</dbReference>
<protein>
    <submittedName>
        <fullName evidence="5">Scarecrow-like protein 6</fullName>
    </submittedName>
</protein>
<feature type="region of interest" description="Disordered" evidence="4">
    <location>
        <begin position="41"/>
        <end position="108"/>
    </location>
</feature>
<keyword evidence="6" id="KW-1185">Reference proteome</keyword>
<feature type="region of interest" description="VHIID" evidence="3">
    <location>
        <begin position="492"/>
        <end position="557"/>
    </location>
</feature>
<organism evidence="5 6">
    <name type="scientific">Cinnamomum micranthum f. kanehirae</name>
    <dbReference type="NCBI Taxonomy" id="337451"/>
    <lineage>
        <taxon>Eukaryota</taxon>
        <taxon>Viridiplantae</taxon>
        <taxon>Streptophyta</taxon>
        <taxon>Embryophyta</taxon>
        <taxon>Tracheophyta</taxon>
        <taxon>Spermatophyta</taxon>
        <taxon>Magnoliopsida</taxon>
        <taxon>Magnoliidae</taxon>
        <taxon>Laurales</taxon>
        <taxon>Lauraceae</taxon>
        <taxon>Cinnamomum</taxon>
    </lineage>
</organism>
<keyword evidence="2" id="KW-0804">Transcription</keyword>
<feature type="region of interest" description="PFYRE" evidence="3">
    <location>
        <begin position="613"/>
        <end position="704"/>
    </location>
</feature>
<accession>A0A3S3NJ24</accession>
<evidence type="ECO:0000256" key="1">
    <source>
        <dbReference type="ARBA" id="ARBA00023015"/>
    </source>
</evidence>
<feature type="region of interest" description="SAW" evidence="3">
    <location>
        <begin position="707"/>
        <end position="779"/>
    </location>
</feature>
<evidence type="ECO:0000313" key="6">
    <source>
        <dbReference type="Proteomes" id="UP000283530"/>
    </source>
</evidence>
<dbReference type="AlphaFoldDB" id="A0A3S3NJ24"/>
<gene>
    <name evidence="5" type="ORF">CKAN_00930900</name>
</gene>
<dbReference type="Proteomes" id="UP000283530">
    <property type="component" value="Unassembled WGS sequence"/>
</dbReference>
<evidence type="ECO:0000256" key="3">
    <source>
        <dbReference type="PROSITE-ProRule" id="PRU01191"/>
    </source>
</evidence>
<feature type="region of interest" description="Disordered" evidence="4">
    <location>
        <begin position="334"/>
        <end position="360"/>
    </location>
</feature>
<evidence type="ECO:0000256" key="2">
    <source>
        <dbReference type="ARBA" id="ARBA00023163"/>
    </source>
</evidence>
<comment type="caution">
    <text evidence="5">The sequence shown here is derived from an EMBL/GenBank/DDBJ whole genome shotgun (WGS) entry which is preliminary data.</text>
</comment>
<feature type="short sequence motif" description="VHIID" evidence="3">
    <location>
        <begin position="523"/>
        <end position="527"/>
    </location>
</feature>
<feature type="region of interest" description="Leucine repeat II (LRII)" evidence="3">
    <location>
        <begin position="571"/>
        <end position="603"/>
    </location>
</feature>
<dbReference type="InterPro" id="IPR005202">
    <property type="entry name" value="TF_GRAS"/>
</dbReference>
<keyword evidence="1" id="KW-0805">Transcription regulation</keyword>